<keyword evidence="7" id="KW-0067">ATP-binding</keyword>
<dbReference type="GO" id="GO:0031510">
    <property type="term" value="C:SUMO activating enzyme complex"/>
    <property type="evidence" value="ECO:0007669"/>
    <property type="project" value="TreeGrafter"/>
</dbReference>
<evidence type="ECO:0000259" key="10">
    <source>
        <dbReference type="Pfam" id="PF10585"/>
    </source>
</evidence>
<dbReference type="PANTHER" id="PTHR10953">
    <property type="entry name" value="UBIQUITIN-ACTIVATING ENZYME E1"/>
    <property type="match status" value="1"/>
</dbReference>
<dbReference type="GO" id="GO:0016925">
    <property type="term" value="P:protein sumoylation"/>
    <property type="evidence" value="ECO:0007669"/>
    <property type="project" value="TreeGrafter"/>
</dbReference>
<evidence type="ECO:0000256" key="2">
    <source>
        <dbReference type="ARBA" id="ARBA00005673"/>
    </source>
</evidence>
<evidence type="ECO:0000259" key="11">
    <source>
        <dbReference type="Pfam" id="PF14732"/>
    </source>
</evidence>
<proteinExistence type="inferred from homology"/>
<dbReference type="Proteomes" id="UP000682733">
    <property type="component" value="Unassembled WGS sequence"/>
</dbReference>
<dbReference type="AlphaFoldDB" id="A0A8S2CXN2"/>
<evidence type="ECO:0000256" key="5">
    <source>
        <dbReference type="ARBA" id="ARBA00022786"/>
    </source>
</evidence>
<organism evidence="12 14">
    <name type="scientific">Didymodactylos carnosus</name>
    <dbReference type="NCBI Taxonomy" id="1234261"/>
    <lineage>
        <taxon>Eukaryota</taxon>
        <taxon>Metazoa</taxon>
        <taxon>Spiralia</taxon>
        <taxon>Gnathifera</taxon>
        <taxon>Rotifera</taxon>
        <taxon>Eurotatoria</taxon>
        <taxon>Bdelloidea</taxon>
        <taxon>Philodinida</taxon>
        <taxon>Philodinidae</taxon>
        <taxon>Didymodactylos</taxon>
    </lineage>
</organism>
<gene>
    <name evidence="12" type="ORF">OVA965_LOCUS4519</name>
    <name evidence="13" type="ORF">TMI583_LOCUS4517</name>
</gene>
<keyword evidence="5" id="KW-0833">Ubl conjugation pathway</keyword>
<feature type="compositionally biased region" description="Basic and acidic residues" evidence="8">
    <location>
        <begin position="658"/>
        <end position="671"/>
    </location>
</feature>
<feature type="region of interest" description="Disordered" evidence="8">
    <location>
        <begin position="627"/>
        <end position="686"/>
    </location>
</feature>
<accession>A0A8S2CXN2</accession>
<dbReference type="GO" id="GO:0046872">
    <property type="term" value="F:metal ion binding"/>
    <property type="evidence" value="ECO:0007669"/>
    <property type="project" value="UniProtKB-KW"/>
</dbReference>
<evidence type="ECO:0008006" key="15">
    <source>
        <dbReference type="Google" id="ProtNLM"/>
    </source>
</evidence>
<sequence length="798" mass="90969">MKVQIIVSYYPYSELKMASLSTIADDSSSNHIQTSPIGKRPQNSSVLVVGAGGIGCELLKSLALCHFNTIGVIDLDTIEVSNLNRQFLFHKEHVGQSKAQVACETIKKLCPHIQIEPYHGDVITDARFDLNFYKKYDLIINALDNVQARQHVNRMCLQSSKPLIDSGSTGYNGQATIILKGRSQCYDCVEKPKQQRTYAVCTIRNTPSQPIHCIVWAKYLYQQLFGDNDDPNQEDVTPDQDDPENLIEKPTTNGNGDQHSEHFESNQLQPSHRLSTRDWIRTNDFDAQKIFNKLYNDDIKYLASMKNLWEKRRQPIPLNYDQAIQLNEDDYDKQATTTITTMSNTSTIPKLNDQKICAISDYVQMFCHSIQELRKRFILQQQLASSDSTGSEPKYLIWDKNDDADLRFVTSASNLRAYIFGIVLTSKFDVKSMAGNIIPAVATTNAIVAGITVLQATKILATLTTDHHLTSIQHLSNVFVSTDRSSGAIIQRIPLEEPNEQCLQCNEQERPVRVRLNMSLFTLRSLEEKLIRKHLKMSRPDVFISDGRILISADDDNDDNEDDKNEVKSKTLDKFKLLNGTILTCEEEDENEIKFKIKLMLEHSDAITDKDDYVVVDDQVIREIEQIHQQQQQQQPTKKRKLSEQNDDDVLPLEDQGEIIKKTKRLSESNKHNGTTTDETDYRPPTTEFVIIVDDEDKSSEETKTTNGELYLKHKDGNENENEKNYEIMNKKMMKMKHYKSENGMGDSSSSYVVLDDDSVITTENNTDDDNDVDDVDEDDDDDDDDDGDEYCIDISDD</sequence>
<dbReference type="InterPro" id="IPR023318">
    <property type="entry name" value="Ub_act_enz_dom_a_sf"/>
</dbReference>
<dbReference type="SUPFAM" id="SSF69572">
    <property type="entry name" value="Activating enzymes of the ubiquitin-like proteins"/>
    <property type="match status" value="1"/>
</dbReference>
<dbReference type="PANTHER" id="PTHR10953:SF5">
    <property type="entry name" value="SUMO-ACTIVATING ENZYME SUBUNIT 2"/>
    <property type="match status" value="1"/>
</dbReference>
<dbReference type="GO" id="GO:0005737">
    <property type="term" value="C:cytoplasm"/>
    <property type="evidence" value="ECO:0007669"/>
    <property type="project" value="TreeGrafter"/>
</dbReference>
<feature type="compositionally biased region" description="Acidic residues" evidence="8">
    <location>
        <begin position="645"/>
        <end position="657"/>
    </location>
</feature>
<dbReference type="EMBL" id="CAJOBA010001192">
    <property type="protein sequence ID" value="CAF3581749.1"/>
    <property type="molecule type" value="Genomic_DNA"/>
</dbReference>
<comment type="similarity">
    <text evidence="2">Belongs to the ubiquitin-activating E1 family.</text>
</comment>
<keyword evidence="3" id="KW-0479">Metal-binding</keyword>
<feature type="domain" description="Ubiquitin/SUMO-activating enzyme ubiquitin-like" evidence="11">
    <location>
        <begin position="514"/>
        <end position="605"/>
    </location>
</feature>
<evidence type="ECO:0000256" key="6">
    <source>
        <dbReference type="ARBA" id="ARBA00022833"/>
    </source>
</evidence>
<reference evidence="12" key="1">
    <citation type="submission" date="2021-02" db="EMBL/GenBank/DDBJ databases">
        <authorList>
            <person name="Nowell W R."/>
        </authorList>
    </citation>
    <scope>NUCLEOTIDE SEQUENCE</scope>
</reference>
<dbReference type="Pfam" id="PF10585">
    <property type="entry name" value="UBA_E1_SCCH"/>
    <property type="match status" value="1"/>
</dbReference>
<name>A0A8S2CXN2_9BILA</name>
<dbReference type="EMBL" id="CAJNOK010001192">
    <property type="protein sequence ID" value="CAF0798525.1"/>
    <property type="molecule type" value="Genomic_DNA"/>
</dbReference>
<keyword evidence="6" id="KW-0862">Zinc</keyword>
<comment type="caution">
    <text evidence="12">The sequence shown here is derived from an EMBL/GenBank/DDBJ whole genome shotgun (WGS) entry which is preliminary data.</text>
</comment>
<dbReference type="InterPro" id="IPR019572">
    <property type="entry name" value="UBA_E1_SCCH"/>
</dbReference>
<dbReference type="GO" id="GO:0019948">
    <property type="term" value="F:SUMO activating enzyme activity"/>
    <property type="evidence" value="ECO:0007669"/>
    <property type="project" value="TreeGrafter"/>
</dbReference>
<feature type="compositionally biased region" description="Low complexity" evidence="8">
    <location>
        <begin position="747"/>
        <end position="765"/>
    </location>
</feature>
<protein>
    <recommendedName>
        <fullName evidence="15">SUMO-activating enzyme subunit</fullName>
    </recommendedName>
</protein>
<dbReference type="Pfam" id="PF00899">
    <property type="entry name" value="ThiF"/>
    <property type="match status" value="1"/>
</dbReference>
<feature type="domain" description="Ubiquitin-activating enzyme SCCH" evidence="10">
    <location>
        <begin position="319"/>
        <end position="436"/>
    </location>
</feature>
<evidence type="ECO:0000256" key="4">
    <source>
        <dbReference type="ARBA" id="ARBA00022741"/>
    </source>
</evidence>
<feature type="region of interest" description="Disordered" evidence="8">
    <location>
        <begin position="740"/>
        <end position="798"/>
    </location>
</feature>
<feature type="compositionally biased region" description="Acidic residues" evidence="8">
    <location>
        <begin position="227"/>
        <end position="245"/>
    </location>
</feature>
<dbReference type="InterPro" id="IPR045886">
    <property type="entry name" value="ThiF/MoeB/HesA"/>
</dbReference>
<comment type="pathway">
    <text evidence="1">Protein modification; protein sumoylation.</text>
</comment>
<evidence type="ECO:0000256" key="8">
    <source>
        <dbReference type="SAM" id="MobiDB-lite"/>
    </source>
</evidence>
<dbReference type="Pfam" id="PF14732">
    <property type="entry name" value="UAE_UbL"/>
    <property type="match status" value="1"/>
</dbReference>
<evidence type="ECO:0000256" key="1">
    <source>
        <dbReference type="ARBA" id="ARBA00004718"/>
    </source>
</evidence>
<evidence type="ECO:0000313" key="13">
    <source>
        <dbReference type="EMBL" id="CAF3581749.1"/>
    </source>
</evidence>
<feature type="compositionally biased region" description="Acidic residues" evidence="8">
    <location>
        <begin position="766"/>
        <end position="798"/>
    </location>
</feature>
<feature type="domain" description="THIF-type NAD/FAD binding fold" evidence="9">
    <location>
        <begin position="42"/>
        <end position="503"/>
    </location>
</feature>
<evidence type="ECO:0000259" key="9">
    <source>
        <dbReference type="Pfam" id="PF00899"/>
    </source>
</evidence>
<dbReference type="FunFam" id="3.50.50.80:FF:000002">
    <property type="entry name" value="SUMO-activating enzyme subunit 2"/>
    <property type="match status" value="1"/>
</dbReference>
<evidence type="ECO:0000256" key="3">
    <source>
        <dbReference type="ARBA" id="ARBA00022723"/>
    </source>
</evidence>
<dbReference type="Proteomes" id="UP000677228">
    <property type="component" value="Unassembled WGS sequence"/>
</dbReference>
<dbReference type="GO" id="GO:0005524">
    <property type="term" value="F:ATP binding"/>
    <property type="evidence" value="ECO:0007669"/>
    <property type="project" value="UniProtKB-KW"/>
</dbReference>
<keyword evidence="4" id="KW-0547">Nucleotide-binding</keyword>
<dbReference type="InterPro" id="IPR028077">
    <property type="entry name" value="UAE_UbL_dom"/>
</dbReference>
<evidence type="ECO:0000313" key="12">
    <source>
        <dbReference type="EMBL" id="CAF0798525.1"/>
    </source>
</evidence>
<evidence type="ECO:0000313" key="14">
    <source>
        <dbReference type="Proteomes" id="UP000677228"/>
    </source>
</evidence>
<dbReference type="InterPro" id="IPR042449">
    <property type="entry name" value="Ub-E1_IAD_1"/>
</dbReference>
<dbReference type="InterPro" id="IPR035985">
    <property type="entry name" value="Ubiquitin-activating_enz"/>
</dbReference>
<feature type="region of interest" description="Disordered" evidence="8">
    <location>
        <begin position="227"/>
        <end position="271"/>
    </location>
</feature>
<dbReference type="Gene3D" id="3.10.290.20">
    <property type="entry name" value="Ubiquitin-like 2 activating enzyme e1b. Chain: B, domain 3"/>
    <property type="match status" value="1"/>
</dbReference>
<evidence type="ECO:0000256" key="7">
    <source>
        <dbReference type="ARBA" id="ARBA00022840"/>
    </source>
</evidence>
<dbReference type="InterPro" id="IPR000594">
    <property type="entry name" value="ThiF_NAD_FAD-bd"/>
</dbReference>
<dbReference type="Gene3D" id="3.50.50.80">
    <property type="entry name" value="Ubiquitin-activating enzyme E1, inactive adenylation domain, subdomain 1"/>
    <property type="match status" value="1"/>
</dbReference>
<dbReference type="Gene3D" id="1.10.10.520">
    <property type="entry name" value="Ubiquitin activating enzymes (Uba3). Chain: B, domain 2"/>
    <property type="match status" value="1"/>
</dbReference>